<dbReference type="InterPro" id="IPR045864">
    <property type="entry name" value="aa-tRNA-synth_II/BPL/LPL"/>
</dbReference>
<proteinExistence type="predicted"/>
<dbReference type="GO" id="GO:0004812">
    <property type="term" value="F:aminoacyl-tRNA ligase activity"/>
    <property type="evidence" value="ECO:0007669"/>
    <property type="project" value="InterPro"/>
</dbReference>
<keyword evidence="1" id="KW-0436">Ligase</keyword>
<dbReference type="SUPFAM" id="SSF55681">
    <property type="entry name" value="Class II aaRS and biotin synthetases"/>
    <property type="match status" value="1"/>
</dbReference>
<feature type="domain" description="Aminoacyl-tRNA synthetase class II (D/K/N)" evidence="4">
    <location>
        <begin position="37"/>
        <end position="261"/>
    </location>
</feature>
<dbReference type="GO" id="GO:0006418">
    <property type="term" value="P:tRNA aminoacylation for protein translation"/>
    <property type="evidence" value="ECO:0007669"/>
    <property type="project" value="InterPro"/>
</dbReference>
<name>A0A1G2D7W7_9BACT</name>
<evidence type="ECO:0000313" key="6">
    <source>
        <dbReference type="Proteomes" id="UP000178099"/>
    </source>
</evidence>
<protein>
    <recommendedName>
        <fullName evidence="4">Aminoacyl-tRNA synthetase class II (D/K/N) domain-containing protein</fullName>
    </recommendedName>
</protein>
<evidence type="ECO:0000256" key="3">
    <source>
        <dbReference type="ARBA" id="ARBA00022840"/>
    </source>
</evidence>
<accession>A0A1G2D7W7</accession>
<keyword evidence="3" id="KW-0067">ATP-binding</keyword>
<evidence type="ECO:0000256" key="2">
    <source>
        <dbReference type="ARBA" id="ARBA00022741"/>
    </source>
</evidence>
<dbReference type="InterPro" id="IPR004364">
    <property type="entry name" value="Aa-tRNA-synt_II"/>
</dbReference>
<dbReference type="Pfam" id="PF00152">
    <property type="entry name" value="tRNA-synt_2"/>
    <property type="match status" value="1"/>
</dbReference>
<dbReference type="Gene3D" id="3.30.930.10">
    <property type="entry name" value="Bira Bifunctional Protein, Domain 2"/>
    <property type="match status" value="1"/>
</dbReference>
<dbReference type="EMBL" id="MHLN01000049">
    <property type="protein sequence ID" value="OGZ09572.1"/>
    <property type="molecule type" value="Genomic_DNA"/>
</dbReference>
<evidence type="ECO:0000259" key="4">
    <source>
        <dbReference type="Pfam" id="PF00152"/>
    </source>
</evidence>
<evidence type="ECO:0000313" key="5">
    <source>
        <dbReference type="EMBL" id="OGZ09572.1"/>
    </source>
</evidence>
<keyword evidence="2" id="KW-0547">Nucleotide-binding</keyword>
<gene>
    <name evidence="5" type="ORF">A3D67_04525</name>
</gene>
<dbReference type="Proteomes" id="UP000178099">
    <property type="component" value="Unassembled WGS sequence"/>
</dbReference>
<sequence length="267" mass="30493">MFFLGQNFLEVPTQHLMRPHLGNLAACENPGSIVSVPFLGKNRALPQTGQMWLEDFLLRNPDKYRGIFCVSYSYRNEQHPQKGRHNLVFPMFEFEMHGTHEELRALLSRLIVFLGIAATDKVHHADYEETALRYGVNEIEDPQERRLQKEFGHAVLLSMFPEHTSPFWNMRRTADKAEKTDCLLYGIETIGSAERSSDPADMWNRFHSISGGAYAAKLFELFGKEEILTELLYFLDAESYPQGHVVRSGGGIGMTRMIRALKLAGKI</sequence>
<dbReference type="AlphaFoldDB" id="A0A1G2D7W7"/>
<evidence type="ECO:0000256" key="1">
    <source>
        <dbReference type="ARBA" id="ARBA00022598"/>
    </source>
</evidence>
<dbReference type="GO" id="GO:0005524">
    <property type="term" value="F:ATP binding"/>
    <property type="evidence" value="ECO:0007669"/>
    <property type="project" value="InterPro"/>
</dbReference>
<reference evidence="5 6" key="1">
    <citation type="journal article" date="2016" name="Nat. Commun.">
        <title>Thousands of microbial genomes shed light on interconnected biogeochemical processes in an aquifer system.</title>
        <authorList>
            <person name="Anantharaman K."/>
            <person name="Brown C.T."/>
            <person name="Hug L.A."/>
            <person name="Sharon I."/>
            <person name="Castelle C.J."/>
            <person name="Probst A.J."/>
            <person name="Thomas B.C."/>
            <person name="Singh A."/>
            <person name="Wilkins M.J."/>
            <person name="Karaoz U."/>
            <person name="Brodie E.L."/>
            <person name="Williams K.H."/>
            <person name="Hubbard S.S."/>
            <person name="Banfield J.F."/>
        </authorList>
    </citation>
    <scope>NUCLEOTIDE SEQUENCE [LARGE SCALE GENOMIC DNA]</scope>
</reference>
<comment type="caution">
    <text evidence="5">The sequence shown here is derived from an EMBL/GenBank/DDBJ whole genome shotgun (WGS) entry which is preliminary data.</text>
</comment>
<organism evidence="5 6">
    <name type="scientific">Candidatus Lloydbacteria bacterium RIFCSPHIGHO2_02_FULL_51_22</name>
    <dbReference type="NCBI Taxonomy" id="1798663"/>
    <lineage>
        <taxon>Bacteria</taxon>
        <taxon>Candidatus Lloydiibacteriota</taxon>
    </lineage>
</organism>